<proteinExistence type="inferred from homology"/>
<feature type="compositionally biased region" description="Polar residues" evidence="4">
    <location>
        <begin position="1313"/>
        <end position="1325"/>
    </location>
</feature>
<feature type="region of interest" description="Disordered" evidence="4">
    <location>
        <begin position="491"/>
        <end position="512"/>
    </location>
</feature>
<protein>
    <recommendedName>
        <fullName evidence="5">Scaffolding anchor of CK1 domain-containing protein</fullName>
    </recommendedName>
</protein>
<dbReference type="PANTHER" id="PTHR16181">
    <property type="entry name" value="PROTEIN FAM83A-RELATED"/>
    <property type="match status" value="1"/>
</dbReference>
<feature type="region of interest" description="Disordered" evidence="4">
    <location>
        <begin position="1284"/>
        <end position="1433"/>
    </location>
</feature>
<name>A0A3P9IMY4_ORYLA</name>
<dbReference type="Gene3D" id="3.30.870.10">
    <property type="entry name" value="Endonuclease Chain A"/>
    <property type="match status" value="1"/>
</dbReference>
<dbReference type="InterPro" id="IPR050944">
    <property type="entry name" value="FAM83"/>
</dbReference>
<evidence type="ECO:0000256" key="4">
    <source>
        <dbReference type="SAM" id="MobiDB-lite"/>
    </source>
</evidence>
<feature type="region of interest" description="Disordered" evidence="4">
    <location>
        <begin position="336"/>
        <end position="366"/>
    </location>
</feature>
<feature type="compositionally biased region" description="Basic and acidic residues" evidence="4">
    <location>
        <begin position="1132"/>
        <end position="1146"/>
    </location>
</feature>
<reference evidence="6 7" key="2">
    <citation type="submission" date="2017-04" db="EMBL/GenBank/DDBJ databases">
        <title>CpG methylation of centromeres and impact of large insertions on vertebrate speciation.</title>
        <authorList>
            <person name="Ichikawa K."/>
            <person name="Yoshimura J."/>
            <person name="Morishita S."/>
        </authorList>
    </citation>
    <scope>NUCLEOTIDE SEQUENCE</scope>
    <source>
        <strain evidence="6 7">HSOK</strain>
    </source>
</reference>
<dbReference type="Ensembl" id="ENSORLT00015030629.1">
    <property type="protein sequence ID" value="ENSORLP00015021219.1"/>
    <property type="gene ID" value="ENSORLG00015022433.1"/>
</dbReference>
<feature type="compositionally biased region" description="Basic and acidic residues" evidence="4">
    <location>
        <begin position="1164"/>
        <end position="1182"/>
    </location>
</feature>
<comment type="similarity">
    <text evidence="2">Belongs to the FAM83 family.</text>
</comment>
<dbReference type="FunFam" id="3.30.870.10:FF:000004">
    <property type="entry name" value="protein FAM83H isoform X2"/>
    <property type="match status" value="1"/>
</dbReference>
<dbReference type="GO" id="GO:0005737">
    <property type="term" value="C:cytoplasm"/>
    <property type="evidence" value="ECO:0007669"/>
    <property type="project" value="UniProtKB-SubCell"/>
</dbReference>
<reference evidence="6" key="4">
    <citation type="submission" date="2025-09" db="UniProtKB">
        <authorList>
            <consortium name="Ensembl"/>
        </authorList>
    </citation>
    <scope>IDENTIFICATION</scope>
    <source>
        <strain evidence="6">HSOK</strain>
    </source>
</reference>
<feature type="compositionally biased region" description="Basic and acidic residues" evidence="4">
    <location>
        <begin position="491"/>
        <end position="504"/>
    </location>
</feature>
<organism evidence="6 7">
    <name type="scientific">Oryzias latipes</name>
    <name type="common">Japanese rice fish</name>
    <name type="synonym">Japanese killifish</name>
    <dbReference type="NCBI Taxonomy" id="8090"/>
    <lineage>
        <taxon>Eukaryota</taxon>
        <taxon>Metazoa</taxon>
        <taxon>Chordata</taxon>
        <taxon>Craniata</taxon>
        <taxon>Vertebrata</taxon>
        <taxon>Euteleostomi</taxon>
        <taxon>Actinopterygii</taxon>
        <taxon>Neopterygii</taxon>
        <taxon>Teleostei</taxon>
        <taxon>Neoteleostei</taxon>
        <taxon>Acanthomorphata</taxon>
        <taxon>Ovalentaria</taxon>
        <taxon>Atherinomorphae</taxon>
        <taxon>Beloniformes</taxon>
        <taxon>Adrianichthyidae</taxon>
        <taxon>Oryziinae</taxon>
        <taxon>Oryzias</taxon>
    </lineage>
</organism>
<feature type="compositionally biased region" description="Basic and acidic residues" evidence="4">
    <location>
        <begin position="1085"/>
        <end position="1117"/>
    </location>
</feature>
<dbReference type="Proteomes" id="UP000265200">
    <property type="component" value="Chromosome 8"/>
</dbReference>
<evidence type="ECO:0000256" key="3">
    <source>
        <dbReference type="ARBA" id="ARBA00022490"/>
    </source>
</evidence>
<feature type="compositionally biased region" description="Basic and acidic residues" evidence="4">
    <location>
        <begin position="1373"/>
        <end position="1382"/>
    </location>
</feature>
<evidence type="ECO:0000313" key="7">
    <source>
        <dbReference type="Proteomes" id="UP000265200"/>
    </source>
</evidence>
<accession>A0A3P9IMY4</accession>
<dbReference type="SUPFAM" id="SSF56024">
    <property type="entry name" value="Phospholipase D/nuclease"/>
    <property type="match status" value="1"/>
</dbReference>
<evidence type="ECO:0000256" key="2">
    <source>
        <dbReference type="ARBA" id="ARBA00006937"/>
    </source>
</evidence>
<dbReference type="PANTHER" id="PTHR16181:SF29">
    <property type="entry name" value="PROTEIN FAM83A-RELATED"/>
    <property type="match status" value="1"/>
</dbReference>
<evidence type="ECO:0000259" key="5">
    <source>
        <dbReference type="Pfam" id="PF07894"/>
    </source>
</evidence>
<sequence>MALSQVQCLDDNHVNLRTSESKPEFLYCEDQRLALEALLQNGREAFFKYLDSRRVRGFLSDPEMTALVGAAEPFDPGSELVQGSVEDESLPLSLRYWPDLSDISVPQMDLGWPSCDSYRGVTRTSVYTQPPLDGHAHIKEVVRKMIAQAQKVIAVVMDIFTDADIFRDLLDAGFKRKVSVYILLERTALPHFLSMCQRAGMHAGHLKHLRVRCSQGAEFFSRHCMKVRGQMGHRFMFIDGDKAVSGSYSFTWMSSRLDRNLITVITGQAVEGFDKLFCSLYVNSSFVELRQVATELEPEPDFRSHLAPVVPPSAAVLRKLHNPKYALVALTNPGVTVSTGDDNPKETEISKNKKKRRKEEARADPSALHPGLINLEKASLIAYLPTWPEPDTPRDVIGFINIRDVNKPLQVHLQRSEMFGTSQAIRFSSPFSTPEENVAEITIARQFSSEQEKISKEEEQAHKPNELVVDKAQAELHSDPNGLKSRANVLEHDKDESETSKSENKVISNANSGPKKTYLSVITIPQSNRGSTTLNKQRPLHKADLILTNEPNSASISDADIKKEEKTLPNLTAQSAVMCTAPTVGSNSGQWSQLSDSNTAKDTLESALQSQVQAVNMQLEVSSEITPNPQTTNVGYPIFTSSASNIQSKTPTCVSKNNSVAITSLHSSPASSLYTNVSPTTSTSSLSKIPPTSTFSSSAPSFLALSPSIPKRHTVELVMKDSINRNDQTEICLRRPETSLEPQTLQSAVETRQQTSLLKKTETVLVMLDNISNRSVDAKSPNNPPRDQFLMKEQQIPQTKLQTKSDCLVTGTERMVGSQESIPIVSKTRTGTKTSAVTNTDARTSEVNLKNCKSTEGVTECHPSLAKSHKLHRVSCSVSTSKDNCASQDVDILKAGMNSHNTTMTKSRMQKSAADMVEEQEEGACLTSAQSTDRGLKDAKANTLYTLQTQENTHHLRKSLQFSDAHQPDLLEAESQFVTSVVRISDELPLHTFPPDPKSDFQTPTYDLSDEPVSPRRDSTQSTTSEEYYECSGSPLHDSVDQNVPDAHETKDSTADSGMSDATSNVSFPSFLSHGLCFAPSDTDDMSKGQTNERKDTNEEMVIEEKMFDVKEIKHDGDEPEGTIQSDLSELTVKDPEFKGPKETHPSGKTMSDSLIDGDGAEGESIKQESALKKLPTDDLKLEVISSEGRKPKKASPARGKGLRTSSTERAGTQPSTEADRQKFWHPPPKAQRPQQLDRGSSPSSRQRRTLQPLTASQLLGVHSSKSLNQTEFKMLLSSAQITDNTQFHRRAQSRSPSPGPGRGPVRSVSPRLSQHSLSMQQPPAAQTRGRAAQPQSHTPYPKPKTSFLQTYLKLQKQVPSQSPKHPASPAQKKLEQEEKMGPPDVAFSRLDSLKGLKDKMSKLSPQSKRGSTISAVKKHGGSSTHPVLPSEN</sequence>
<feature type="compositionally biased region" description="Polar residues" evidence="4">
    <location>
        <begin position="1204"/>
        <end position="1217"/>
    </location>
</feature>
<feature type="compositionally biased region" description="Polar residues" evidence="4">
    <location>
        <begin position="1233"/>
        <end position="1266"/>
    </location>
</feature>
<evidence type="ECO:0000256" key="1">
    <source>
        <dbReference type="ARBA" id="ARBA00004496"/>
    </source>
</evidence>
<reference key="1">
    <citation type="journal article" date="2007" name="Nature">
        <title>The medaka draft genome and insights into vertebrate genome evolution.</title>
        <authorList>
            <person name="Kasahara M."/>
            <person name="Naruse K."/>
            <person name="Sasaki S."/>
            <person name="Nakatani Y."/>
            <person name="Qu W."/>
            <person name="Ahsan B."/>
            <person name="Yamada T."/>
            <person name="Nagayasu Y."/>
            <person name="Doi K."/>
            <person name="Kasai Y."/>
            <person name="Jindo T."/>
            <person name="Kobayashi D."/>
            <person name="Shimada A."/>
            <person name="Toyoda A."/>
            <person name="Kuroki Y."/>
            <person name="Fujiyama A."/>
            <person name="Sasaki T."/>
            <person name="Shimizu A."/>
            <person name="Asakawa S."/>
            <person name="Shimizu N."/>
            <person name="Hashimoto S."/>
            <person name="Yang J."/>
            <person name="Lee Y."/>
            <person name="Matsushima K."/>
            <person name="Sugano S."/>
            <person name="Sakaizumi M."/>
            <person name="Narita T."/>
            <person name="Ohishi K."/>
            <person name="Haga S."/>
            <person name="Ohta F."/>
            <person name="Nomoto H."/>
            <person name="Nogata K."/>
            <person name="Morishita T."/>
            <person name="Endo T."/>
            <person name="Shin-I T."/>
            <person name="Takeda H."/>
            <person name="Morishita S."/>
            <person name="Kohara Y."/>
        </authorList>
    </citation>
    <scope>NUCLEOTIDE SEQUENCE [LARGE SCALE GENOMIC DNA]</scope>
    <source>
        <strain>Hd-rR</strain>
    </source>
</reference>
<feature type="compositionally biased region" description="Basic and acidic residues" evidence="4">
    <location>
        <begin position="342"/>
        <end position="351"/>
    </location>
</feature>
<dbReference type="Pfam" id="PF07894">
    <property type="entry name" value="SACK1"/>
    <property type="match status" value="1"/>
</dbReference>
<comment type="subcellular location">
    <subcellularLocation>
        <location evidence="1">Cytoplasm</location>
    </subcellularLocation>
</comment>
<dbReference type="InterPro" id="IPR012461">
    <property type="entry name" value="SACK1"/>
</dbReference>
<feature type="region of interest" description="Disordered" evidence="4">
    <location>
        <begin position="988"/>
        <end position="1062"/>
    </location>
</feature>
<feature type="domain" description="Scaffolding anchor of CK1" evidence="5">
    <location>
        <begin position="17"/>
        <end position="285"/>
    </location>
</feature>
<feature type="region of interest" description="Disordered" evidence="4">
    <location>
        <begin position="1082"/>
        <end position="1266"/>
    </location>
</feature>
<keyword evidence="3" id="KW-0963">Cytoplasm</keyword>
<feature type="compositionally biased region" description="Basic and acidic residues" evidence="4">
    <location>
        <begin position="1392"/>
        <end position="1402"/>
    </location>
</feature>
<evidence type="ECO:0000313" key="6">
    <source>
        <dbReference type="Ensembl" id="ENSORLP00015021219.1"/>
    </source>
</evidence>
<feature type="compositionally biased region" description="Polar residues" evidence="4">
    <location>
        <begin position="1422"/>
        <end position="1433"/>
    </location>
</feature>
<reference evidence="6" key="3">
    <citation type="submission" date="2025-08" db="UniProtKB">
        <authorList>
            <consortium name="Ensembl"/>
        </authorList>
    </citation>
    <scope>IDENTIFICATION</scope>
    <source>
        <strain evidence="6">HSOK</strain>
    </source>
</reference>
<feature type="compositionally biased region" description="Polar residues" evidence="4">
    <location>
        <begin position="1404"/>
        <end position="1415"/>
    </location>
</feature>